<feature type="compositionally biased region" description="Polar residues" evidence="1">
    <location>
        <begin position="73"/>
        <end position="88"/>
    </location>
</feature>
<comment type="caution">
    <text evidence="2">The sequence shown here is derived from an EMBL/GenBank/DDBJ whole genome shotgun (WGS) entry which is preliminary data.</text>
</comment>
<feature type="region of interest" description="Disordered" evidence="1">
    <location>
        <begin position="123"/>
        <end position="142"/>
    </location>
</feature>
<feature type="compositionally biased region" description="Basic and acidic residues" evidence="1">
    <location>
        <begin position="215"/>
        <end position="237"/>
    </location>
</feature>
<evidence type="ECO:0000313" key="2">
    <source>
        <dbReference type="EMBL" id="KAG0258827.1"/>
    </source>
</evidence>
<feature type="compositionally biased region" description="Polar residues" evidence="1">
    <location>
        <begin position="41"/>
        <end position="53"/>
    </location>
</feature>
<feature type="compositionally biased region" description="Basic residues" evidence="1">
    <location>
        <begin position="1479"/>
        <end position="1491"/>
    </location>
</feature>
<accession>A0A9P6Q364</accession>
<organism evidence="2 3">
    <name type="scientific">Mortierella polycephala</name>
    <dbReference type="NCBI Taxonomy" id="41804"/>
    <lineage>
        <taxon>Eukaryota</taxon>
        <taxon>Fungi</taxon>
        <taxon>Fungi incertae sedis</taxon>
        <taxon>Mucoromycota</taxon>
        <taxon>Mortierellomycotina</taxon>
        <taxon>Mortierellomycetes</taxon>
        <taxon>Mortierellales</taxon>
        <taxon>Mortierellaceae</taxon>
        <taxon>Mortierella</taxon>
    </lineage>
</organism>
<feature type="compositionally biased region" description="Acidic residues" evidence="1">
    <location>
        <begin position="640"/>
        <end position="651"/>
    </location>
</feature>
<dbReference type="Proteomes" id="UP000726737">
    <property type="component" value="Unassembled WGS sequence"/>
</dbReference>
<feature type="compositionally biased region" description="Polar residues" evidence="1">
    <location>
        <begin position="1409"/>
        <end position="1418"/>
    </location>
</feature>
<feature type="region of interest" description="Disordered" evidence="1">
    <location>
        <begin position="753"/>
        <end position="822"/>
    </location>
</feature>
<protein>
    <submittedName>
        <fullName evidence="2">Uncharacterized protein</fullName>
    </submittedName>
</protein>
<feature type="compositionally biased region" description="Polar residues" evidence="1">
    <location>
        <begin position="959"/>
        <end position="971"/>
    </location>
</feature>
<name>A0A9P6Q364_9FUNG</name>
<feature type="region of interest" description="Disordered" evidence="1">
    <location>
        <begin position="35"/>
        <end position="112"/>
    </location>
</feature>
<feature type="region of interest" description="Disordered" evidence="1">
    <location>
        <begin position="568"/>
        <end position="674"/>
    </location>
</feature>
<feature type="region of interest" description="Disordered" evidence="1">
    <location>
        <begin position="948"/>
        <end position="972"/>
    </location>
</feature>
<feature type="region of interest" description="Disordered" evidence="1">
    <location>
        <begin position="1298"/>
        <end position="1329"/>
    </location>
</feature>
<feature type="compositionally biased region" description="Polar residues" evidence="1">
    <location>
        <begin position="770"/>
        <end position="783"/>
    </location>
</feature>
<evidence type="ECO:0000313" key="3">
    <source>
        <dbReference type="Proteomes" id="UP000726737"/>
    </source>
</evidence>
<feature type="compositionally biased region" description="Low complexity" evidence="1">
    <location>
        <begin position="327"/>
        <end position="348"/>
    </location>
</feature>
<sequence length="1491" mass="164678">MPPRIRPKSIVESEELKHVLSMEEYDEEQAVKKAIEESLQGHRNGNNRVNKSSQRYHDVHSNSDDNSNNSSSGCTDNRGSSITGMQTGRRQKSIVKTRPSLPMTCKVSGNKGQPLFDPWLSATASTQEQEDRPTASANAKDSVYQYIRRETYSPRRPQRKKRFDDEPLVLLSTSTMSSSLLPDKTPPPRFTSPRKQASMIEVTGSDEEEPEVEVVEDRTSKITDTVASRKDQKDHDAGFSPNTGKNRRRLMRAKTLTGTIDIISSSDDEDKGPPRTPLNRQRAARLIMDSSDDGLDELSRDNGKNVIKTDSPRRRSSRYPVANDTIPRTPAKKTPTSATATTPLGSATKMSWSKNLDDMDRDSTLDTPTTTRTTRHYSMVLDSEDEHSGTEKRLQDLWSRSQRKTAAQSRHLGLPMIDSVNSDNRKGPLAMGLIPESGSGNTNPGSIVDSVESDVTMQPKQISPADKGVREENDASFAKSQDFFNLTRRNRVSPSNKASRQGTDFLKLTKPRPLVLDVNSDTEPSQDVHESAEDHTKLREILMFEDDPEDETQLTHMSLQQRRAKLARLEKTPREPNEFSVASFPIFERKPSSVMAGKKSNKENDVGPIAPPTTNGTPLGKRSPESADLGDIKTDNDRPMDDDEEEEEEPLVDPRARRRSGRLGMASPPKKRKLTELIPAPSVMAAALVEAAVHEQQLASSTKVPHPFTRTETIESFSTITDSQPAMARLVSANGRLASQADEIEDFSDDQWTQKTQVVRQQQRRPSMKRFSSLQFADNNQPKSPFDVSGGETTKDLGSRQQQPLESHEERPSDPQEDSDYDLGEVLSPIVPLTAEEECPICHQMISADELESHVDEELLANERDERKAMQARDEAMALALDESFHTQDVAYISDSMTEGEYLTQGQLSYGQLLKQTGPAVENHISPERKNNVISLDTPIRKVRHLSLESPLRPEQHRQNQGTSLSPNSVHDITDGESVILIDEFIGQTTENELMYQSRESSCEIQPGQRFVEDTNPESPSPSEPYISLRPVGRKKVASAARSRETSKKPESPKQPATLCDPGQNVGDDDDLGDFLEQPEPASMLSRPYRTKTKVSEASTGASRRKSLTKSSASAKKKTERKVIELDDSQDEEEQKSGAVKAASAIRKGAKPKSSVLDSMLPESARQRRQQLLKKDREQRHVNTLDLSEEIEVSRRQQVTEKLWNQEDDLFDSEQLDRRQVKGIGLGGVIGGIGAMTGSLSISKVTKTALESTSSQAENAFQDNNPVAHQPSYEYEDPNYGLQSQEWWDAVDPNYSHERPRDVHGTGSVDTVEEEQGEVEDDEGDDLSHLGDFVDLRTRRDDPAYAMFFAQFGGNSAVADSGSSRSTGKQGRGRGRGRRGRGGGVSSGSGSTQLTFGPGVTPMSLTMGEHSNTGNTNAARDGDYGARSVSFGGRATTANGSMAIRSKPTLPSVGRGRGRGGGGGNAYNKSGRKFWTARGRGRRGRGRGRGG</sequence>
<feature type="compositionally biased region" description="Basic and acidic residues" evidence="1">
    <location>
        <begin position="355"/>
        <end position="364"/>
    </location>
</feature>
<feature type="compositionally biased region" description="Basic residues" evidence="1">
    <location>
        <begin position="1371"/>
        <end position="1381"/>
    </location>
</feature>
<keyword evidence="3" id="KW-1185">Reference proteome</keyword>
<dbReference type="EMBL" id="JAAAJA010000205">
    <property type="protein sequence ID" value="KAG0258827.1"/>
    <property type="molecule type" value="Genomic_DNA"/>
</dbReference>
<gene>
    <name evidence="2" type="ORF">BG011_003048</name>
</gene>
<evidence type="ECO:0000256" key="1">
    <source>
        <dbReference type="SAM" id="MobiDB-lite"/>
    </source>
</evidence>
<reference evidence="2" key="1">
    <citation type="journal article" date="2020" name="Fungal Divers.">
        <title>Resolving the Mortierellaceae phylogeny through synthesis of multi-gene phylogenetics and phylogenomics.</title>
        <authorList>
            <person name="Vandepol N."/>
            <person name="Liber J."/>
            <person name="Desiro A."/>
            <person name="Na H."/>
            <person name="Kennedy M."/>
            <person name="Barry K."/>
            <person name="Grigoriev I.V."/>
            <person name="Miller A.N."/>
            <person name="O'Donnell K."/>
            <person name="Stajich J.E."/>
            <person name="Bonito G."/>
        </authorList>
    </citation>
    <scope>NUCLEOTIDE SEQUENCE</scope>
    <source>
        <strain evidence="2">KOD948</strain>
    </source>
</reference>
<proteinExistence type="predicted"/>
<feature type="compositionally biased region" description="Basic and acidic residues" evidence="1">
    <location>
        <begin position="568"/>
        <end position="577"/>
    </location>
</feature>
<feature type="region of interest" description="Disordered" evidence="1">
    <location>
        <begin position="1437"/>
        <end position="1491"/>
    </location>
</feature>
<feature type="compositionally biased region" description="Acidic residues" evidence="1">
    <location>
        <begin position="1311"/>
        <end position="1325"/>
    </location>
</feature>
<feature type="compositionally biased region" description="Acidic residues" evidence="1">
    <location>
        <begin position="204"/>
        <end position="214"/>
    </location>
</feature>
<feature type="region of interest" description="Disordered" evidence="1">
    <location>
        <begin position="1011"/>
        <end position="1177"/>
    </location>
</feature>
<dbReference type="OrthoDB" id="2447618at2759"/>
<feature type="region of interest" description="Disordered" evidence="1">
    <location>
        <begin position="174"/>
        <end position="375"/>
    </location>
</feature>
<feature type="compositionally biased region" description="Basic and acidic residues" evidence="1">
    <location>
        <begin position="1042"/>
        <end position="1052"/>
    </location>
</feature>
<feature type="region of interest" description="Disordered" evidence="1">
    <location>
        <begin position="1356"/>
        <end position="1425"/>
    </location>
</feature>
<feature type="compositionally biased region" description="Basic and acidic residues" evidence="1">
    <location>
        <begin position="622"/>
        <end position="639"/>
    </location>
</feature>